<dbReference type="EMBL" id="CP012357">
    <property type="protein sequence ID" value="AKX34493.1"/>
    <property type="molecule type" value="Genomic_DNA"/>
</dbReference>
<organism evidence="2 3">
    <name type="scientific">Spiroplasma litorale</name>
    <dbReference type="NCBI Taxonomy" id="216942"/>
    <lineage>
        <taxon>Bacteria</taxon>
        <taxon>Bacillati</taxon>
        <taxon>Mycoplasmatota</taxon>
        <taxon>Mollicutes</taxon>
        <taxon>Entomoplasmatales</taxon>
        <taxon>Spiroplasmataceae</taxon>
        <taxon>Spiroplasma</taxon>
    </lineage>
</organism>
<dbReference type="RefSeq" id="WP_075058579.1">
    <property type="nucleotide sequence ID" value="NZ_CP012357.1"/>
</dbReference>
<evidence type="ECO:0000256" key="1">
    <source>
        <dbReference type="SAM" id="Phobius"/>
    </source>
</evidence>
<dbReference type="InterPro" id="IPR036878">
    <property type="entry name" value="Glu_permease_IIB"/>
</dbReference>
<protein>
    <recommendedName>
        <fullName evidence="4">PTS EIIB type-1 domain-containing protein</fullName>
    </recommendedName>
</protein>
<evidence type="ECO:0008006" key="4">
    <source>
        <dbReference type="Google" id="ProtNLM"/>
    </source>
</evidence>
<keyword evidence="1" id="KW-1133">Transmembrane helix</keyword>
<sequence>MLITVLTIFSVIFLIFLISLIIHLNLRKYKWIKNEKYKLENNEKAFTYKNILNALGGLENIDKVDKDKVYLISVNLVSKKKLLSFNIKHQIEENYIVMSVKGFNINLFLNKLKKQLEKETT</sequence>
<dbReference type="OrthoDB" id="390356at2"/>
<keyword evidence="1" id="KW-0472">Membrane</keyword>
<keyword evidence="3" id="KW-1185">Reference proteome</keyword>
<gene>
    <name evidence="2" type="ORF">SLITO_v1c08780</name>
</gene>
<accession>A0A0K1W2U0</accession>
<dbReference type="AlphaFoldDB" id="A0A0K1W2U0"/>
<dbReference type="KEGG" id="sll:SLITO_v1c08780"/>
<dbReference type="GO" id="GO:0008982">
    <property type="term" value="F:protein-N(PI)-phosphohistidine-sugar phosphotransferase activity"/>
    <property type="evidence" value="ECO:0007669"/>
    <property type="project" value="InterPro"/>
</dbReference>
<evidence type="ECO:0000313" key="3">
    <source>
        <dbReference type="Proteomes" id="UP000067476"/>
    </source>
</evidence>
<proteinExistence type="predicted"/>
<dbReference type="STRING" id="216942.SLITO_v1c08780"/>
<name>A0A0K1W2U0_9MOLU</name>
<evidence type="ECO:0000313" key="2">
    <source>
        <dbReference type="EMBL" id="AKX34493.1"/>
    </source>
</evidence>
<feature type="transmembrane region" description="Helical" evidence="1">
    <location>
        <begin position="6"/>
        <end position="26"/>
    </location>
</feature>
<dbReference type="PATRIC" id="fig|216942.3.peg.893"/>
<dbReference type="Proteomes" id="UP000067476">
    <property type="component" value="Chromosome"/>
</dbReference>
<keyword evidence="1" id="KW-0812">Transmembrane</keyword>
<dbReference type="GO" id="GO:0009401">
    <property type="term" value="P:phosphoenolpyruvate-dependent sugar phosphotransferase system"/>
    <property type="evidence" value="ECO:0007669"/>
    <property type="project" value="InterPro"/>
</dbReference>
<reference evidence="2 3" key="1">
    <citation type="journal article" date="2015" name="Genome Announc.">
        <title>Complete Genome Sequence of Spiroplasma litorale TN-1T (DSM 21781), a Bacterium Isolated from a Green-Eyed Horsefly (Tabanus nigrovittatus).</title>
        <authorList>
            <person name="Lo W.S."/>
            <person name="Lai Y.C."/>
            <person name="Lien Y.W."/>
            <person name="Wang T.H."/>
            <person name="Kuo C.H."/>
        </authorList>
    </citation>
    <scope>NUCLEOTIDE SEQUENCE [LARGE SCALE GENOMIC DNA]</scope>
    <source>
        <strain evidence="2 3">TN-1</strain>
    </source>
</reference>
<dbReference type="SUPFAM" id="SSF55604">
    <property type="entry name" value="Glucose permease domain IIB"/>
    <property type="match status" value="1"/>
</dbReference>